<feature type="transmembrane region" description="Helical" evidence="1">
    <location>
        <begin position="63"/>
        <end position="83"/>
    </location>
</feature>
<dbReference type="OrthoDB" id="672994at2"/>
<organism evidence="2 3">
    <name type="scientific">Chitinophaga arvensicola</name>
    <dbReference type="NCBI Taxonomy" id="29529"/>
    <lineage>
        <taxon>Bacteria</taxon>
        <taxon>Pseudomonadati</taxon>
        <taxon>Bacteroidota</taxon>
        <taxon>Chitinophagia</taxon>
        <taxon>Chitinophagales</taxon>
        <taxon>Chitinophagaceae</taxon>
        <taxon>Chitinophaga</taxon>
    </lineage>
</organism>
<keyword evidence="1" id="KW-1133">Transmembrane helix</keyword>
<keyword evidence="3" id="KW-1185">Reference proteome</keyword>
<reference evidence="3" key="1">
    <citation type="submission" date="2016-10" db="EMBL/GenBank/DDBJ databases">
        <authorList>
            <person name="Varghese N."/>
            <person name="Submissions S."/>
        </authorList>
    </citation>
    <scope>NUCLEOTIDE SEQUENCE [LARGE SCALE GENOMIC DNA]</scope>
    <source>
        <strain evidence="3">DSM 3695</strain>
    </source>
</reference>
<feature type="transmembrane region" description="Helical" evidence="1">
    <location>
        <begin position="95"/>
        <end position="115"/>
    </location>
</feature>
<dbReference type="STRING" id="29529.SAMN04488122_5319"/>
<evidence type="ECO:0000256" key="1">
    <source>
        <dbReference type="SAM" id="Phobius"/>
    </source>
</evidence>
<keyword evidence="1" id="KW-0812">Transmembrane</keyword>
<evidence type="ECO:0000313" key="2">
    <source>
        <dbReference type="EMBL" id="SEW53057.1"/>
    </source>
</evidence>
<accession>A0A1I0S9Z6</accession>
<protein>
    <submittedName>
        <fullName evidence="2">Uncharacterized protein</fullName>
    </submittedName>
</protein>
<dbReference type="AlphaFoldDB" id="A0A1I0S9Z6"/>
<dbReference type="EMBL" id="FOJG01000002">
    <property type="protein sequence ID" value="SEW53057.1"/>
    <property type="molecule type" value="Genomic_DNA"/>
</dbReference>
<feature type="transmembrane region" description="Helical" evidence="1">
    <location>
        <begin position="31"/>
        <end position="51"/>
    </location>
</feature>
<keyword evidence="1" id="KW-0472">Membrane</keyword>
<dbReference type="RefSeq" id="WP_089900155.1">
    <property type="nucleotide sequence ID" value="NZ_FOJG01000002.1"/>
</dbReference>
<proteinExistence type="predicted"/>
<sequence>MTNETNSIFDKDFVAGTAIRRRDLMPLALKIYVWFFVIAAALTIVRSAYSYSTVDTFRSFTTLSSLDILNFIMMLATPFLRFLPNLFLLLERRWAVLLTLVTVGISILLQCYNTFKMYYLAPGAMFLVINLFILLIEVPYVIMLWKIKDKWENVAVAKVP</sequence>
<name>A0A1I0S9Z6_9BACT</name>
<dbReference type="Proteomes" id="UP000199310">
    <property type="component" value="Unassembled WGS sequence"/>
</dbReference>
<evidence type="ECO:0000313" key="3">
    <source>
        <dbReference type="Proteomes" id="UP000199310"/>
    </source>
</evidence>
<feature type="transmembrane region" description="Helical" evidence="1">
    <location>
        <begin position="121"/>
        <end position="142"/>
    </location>
</feature>
<gene>
    <name evidence="2" type="ORF">SAMN04488122_5319</name>
</gene>